<dbReference type="CDD" id="cd00609">
    <property type="entry name" value="AAT_like"/>
    <property type="match status" value="1"/>
</dbReference>
<dbReference type="Proteomes" id="UP001162156">
    <property type="component" value="Unassembled WGS sequence"/>
</dbReference>
<proteinExistence type="predicted"/>
<dbReference type="Gene3D" id="3.40.640.10">
    <property type="entry name" value="Type I PLP-dependent aspartate aminotransferase-like (Major domain)"/>
    <property type="match status" value="1"/>
</dbReference>
<comment type="cofactor">
    <cofactor evidence="1">
        <name>pyridoxal 5'-phosphate</name>
        <dbReference type="ChEBI" id="CHEBI:597326"/>
    </cofactor>
</comment>
<keyword evidence="4" id="KW-0663">Pyridoxal phosphate</keyword>
<evidence type="ECO:0000313" key="7">
    <source>
        <dbReference type="Proteomes" id="UP001162156"/>
    </source>
</evidence>
<dbReference type="GO" id="GO:0016212">
    <property type="term" value="F:kynurenine-oxoglutarate transaminase activity"/>
    <property type="evidence" value="ECO:0007669"/>
    <property type="project" value="TreeGrafter"/>
</dbReference>
<keyword evidence="2" id="KW-0032">Aminotransferase</keyword>
<evidence type="ECO:0000256" key="2">
    <source>
        <dbReference type="ARBA" id="ARBA00022576"/>
    </source>
</evidence>
<protein>
    <recommendedName>
        <fullName evidence="5">Aminotransferase class I/classII large domain-containing protein</fullName>
    </recommendedName>
</protein>
<keyword evidence="7" id="KW-1185">Reference proteome</keyword>
<dbReference type="GO" id="GO:0030170">
    <property type="term" value="F:pyridoxal phosphate binding"/>
    <property type="evidence" value="ECO:0007669"/>
    <property type="project" value="InterPro"/>
</dbReference>
<dbReference type="SUPFAM" id="SSF53383">
    <property type="entry name" value="PLP-dependent transferases"/>
    <property type="match status" value="1"/>
</dbReference>
<evidence type="ECO:0000256" key="4">
    <source>
        <dbReference type="ARBA" id="ARBA00022898"/>
    </source>
</evidence>
<gene>
    <name evidence="6" type="ORF">NQ314_008572</name>
</gene>
<dbReference type="InterPro" id="IPR004839">
    <property type="entry name" value="Aminotransferase_I/II_large"/>
</dbReference>
<name>A0AAV8Y7X4_9CUCU</name>
<accession>A0AAV8Y7X4</accession>
<dbReference type="Pfam" id="PF00155">
    <property type="entry name" value="Aminotran_1_2"/>
    <property type="match status" value="1"/>
</dbReference>
<reference evidence="6" key="1">
    <citation type="journal article" date="2023" name="Insect Mol. Biol.">
        <title>Genome sequencing provides insights into the evolution of gene families encoding plant cell wall-degrading enzymes in longhorned beetles.</title>
        <authorList>
            <person name="Shin N.R."/>
            <person name="Okamura Y."/>
            <person name="Kirsch R."/>
            <person name="Pauchet Y."/>
        </authorList>
    </citation>
    <scope>NUCLEOTIDE SEQUENCE</scope>
    <source>
        <strain evidence="6">RBIC_L_NR</strain>
    </source>
</reference>
<dbReference type="EMBL" id="JANEYF010002361">
    <property type="protein sequence ID" value="KAJ8947639.1"/>
    <property type="molecule type" value="Genomic_DNA"/>
</dbReference>
<evidence type="ECO:0000259" key="5">
    <source>
        <dbReference type="Pfam" id="PF00155"/>
    </source>
</evidence>
<sequence length="327" mass="37384">MPNEVTFPFEQINVVLKDGSQFTLQGSELHSALQYIPTQGYPPLIKSLKEFTFKIHQPPNWQNREVLVTNGSQDGISKSLEMIVEEGDDVLVQNPLYTGTEIILKPFRPNLLGVEQDDFGIIPKKLIDVLETCKAKYTEEGGGRRKMPKVIYINPTGSNPTGTTMSLERRKEIYQICCKYNILILEDDAYCFLHFLDKQPVSFLSLDTEGRVIRFDSMSKVLSSGLRLGWFYWKIYFRNGVSRACYLTLHLLVHTTGLGATSHLPQWKDILRDYVTGMYPPVACSYGSNKTPLKQIDKAMNVLAELIREEQLLLRRKLDSLENNIIR</sequence>
<organism evidence="6 7">
    <name type="scientific">Rhamnusium bicolor</name>
    <dbReference type="NCBI Taxonomy" id="1586634"/>
    <lineage>
        <taxon>Eukaryota</taxon>
        <taxon>Metazoa</taxon>
        <taxon>Ecdysozoa</taxon>
        <taxon>Arthropoda</taxon>
        <taxon>Hexapoda</taxon>
        <taxon>Insecta</taxon>
        <taxon>Pterygota</taxon>
        <taxon>Neoptera</taxon>
        <taxon>Endopterygota</taxon>
        <taxon>Coleoptera</taxon>
        <taxon>Polyphaga</taxon>
        <taxon>Cucujiformia</taxon>
        <taxon>Chrysomeloidea</taxon>
        <taxon>Cerambycidae</taxon>
        <taxon>Lepturinae</taxon>
        <taxon>Rhagiini</taxon>
        <taxon>Rhamnusium</taxon>
    </lineage>
</organism>
<dbReference type="InterPro" id="IPR015424">
    <property type="entry name" value="PyrdxlP-dep_Trfase"/>
</dbReference>
<dbReference type="AlphaFoldDB" id="A0AAV8Y7X4"/>
<feature type="domain" description="Aminotransferase class I/classII large" evidence="5">
    <location>
        <begin position="14"/>
        <end position="232"/>
    </location>
</feature>
<dbReference type="GO" id="GO:1901605">
    <property type="term" value="P:alpha-amino acid metabolic process"/>
    <property type="evidence" value="ECO:0007669"/>
    <property type="project" value="TreeGrafter"/>
</dbReference>
<dbReference type="PANTHER" id="PTHR42790:SF19">
    <property type="entry name" value="KYNURENINE_ALPHA-AMINOADIPATE AMINOTRANSFERASE, MITOCHONDRIAL"/>
    <property type="match status" value="1"/>
</dbReference>
<evidence type="ECO:0000313" key="6">
    <source>
        <dbReference type="EMBL" id="KAJ8947639.1"/>
    </source>
</evidence>
<evidence type="ECO:0000256" key="3">
    <source>
        <dbReference type="ARBA" id="ARBA00022679"/>
    </source>
</evidence>
<keyword evidence="3" id="KW-0808">Transferase</keyword>
<dbReference type="InterPro" id="IPR015421">
    <property type="entry name" value="PyrdxlP-dep_Trfase_major"/>
</dbReference>
<dbReference type="InterPro" id="IPR050859">
    <property type="entry name" value="Class-I_PLP-dep_aminotransf"/>
</dbReference>
<dbReference type="PANTHER" id="PTHR42790">
    <property type="entry name" value="AMINOTRANSFERASE"/>
    <property type="match status" value="1"/>
</dbReference>
<evidence type="ECO:0000256" key="1">
    <source>
        <dbReference type="ARBA" id="ARBA00001933"/>
    </source>
</evidence>
<comment type="caution">
    <text evidence="6">The sequence shown here is derived from an EMBL/GenBank/DDBJ whole genome shotgun (WGS) entry which is preliminary data.</text>
</comment>